<dbReference type="PANTHER" id="PTHR39966">
    <property type="entry name" value="BLL2471 PROTEIN-RELATED"/>
    <property type="match status" value="1"/>
</dbReference>
<dbReference type="Proteomes" id="UP000176241">
    <property type="component" value="Unassembled WGS sequence"/>
</dbReference>
<organism evidence="2 3">
    <name type="scientific">Candidatus Buchananbacteria bacterium RIFCSPHIGHO2_01_FULL_39_8</name>
    <dbReference type="NCBI Taxonomy" id="1797533"/>
    <lineage>
        <taxon>Bacteria</taxon>
        <taxon>Candidatus Buchananiibacteriota</taxon>
    </lineage>
</organism>
<dbReference type="AlphaFoldDB" id="A0A1G1XT48"/>
<evidence type="ECO:0000313" key="3">
    <source>
        <dbReference type="Proteomes" id="UP000176241"/>
    </source>
</evidence>
<dbReference type="Gene3D" id="1.20.120.520">
    <property type="entry name" value="nmb1532 protein domain like"/>
    <property type="match status" value="1"/>
</dbReference>
<evidence type="ECO:0000313" key="2">
    <source>
        <dbReference type="EMBL" id="OGY43132.1"/>
    </source>
</evidence>
<proteinExistence type="predicted"/>
<name>A0A1G1XT48_9BACT</name>
<dbReference type="InterPro" id="IPR012312">
    <property type="entry name" value="Hemerythrin-like"/>
</dbReference>
<dbReference type="Pfam" id="PF01814">
    <property type="entry name" value="Hemerythrin"/>
    <property type="match status" value="1"/>
</dbReference>
<evidence type="ECO:0000259" key="1">
    <source>
        <dbReference type="Pfam" id="PF01814"/>
    </source>
</evidence>
<reference evidence="2 3" key="1">
    <citation type="journal article" date="2016" name="Nat. Commun.">
        <title>Thousands of microbial genomes shed light on interconnected biogeochemical processes in an aquifer system.</title>
        <authorList>
            <person name="Anantharaman K."/>
            <person name="Brown C.T."/>
            <person name="Hug L.A."/>
            <person name="Sharon I."/>
            <person name="Castelle C.J."/>
            <person name="Probst A.J."/>
            <person name="Thomas B.C."/>
            <person name="Singh A."/>
            <person name="Wilkins M.J."/>
            <person name="Karaoz U."/>
            <person name="Brodie E.L."/>
            <person name="Williams K.H."/>
            <person name="Hubbard S.S."/>
            <person name="Banfield J.F."/>
        </authorList>
    </citation>
    <scope>NUCLEOTIDE SEQUENCE [LARGE SCALE GENOMIC DNA]</scope>
</reference>
<sequence length="175" mass="20567">MEKPTKILSDEHQNILKIINTLTKECTNLKSGKQLDKDFFTTAIDFIRNYADKFHHAKEEDILFVELSKDTVKMICNPTQQMLYEHDLGRNFVKGMEESLRDNNKDSLIQNTLGYTQLLQDHIYKEDNILYPMAEQALDQQTQETMAIKFREFGSKNPAQQAKYLKIVEEFINRK</sequence>
<feature type="domain" description="Hemerythrin-like" evidence="1">
    <location>
        <begin position="4"/>
        <end position="134"/>
    </location>
</feature>
<dbReference type="EMBL" id="MHIC01000053">
    <property type="protein sequence ID" value="OGY43132.1"/>
    <property type="molecule type" value="Genomic_DNA"/>
</dbReference>
<dbReference type="GO" id="GO:0005886">
    <property type="term" value="C:plasma membrane"/>
    <property type="evidence" value="ECO:0007669"/>
    <property type="project" value="TreeGrafter"/>
</dbReference>
<accession>A0A1G1XT48</accession>
<dbReference type="PANTHER" id="PTHR39966:SF1">
    <property type="entry name" value="HEMERYTHRIN-LIKE DOMAIN-CONTAINING PROTEIN"/>
    <property type="match status" value="1"/>
</dbReference>
<comment type="caution">
    <text evidence="2">The sequence shown here is derived from an EMBL/GenBank/DDBJ whole genome shotgun (WGS) entry which is preliminary data.</text>
</comment>
<gene>
    <name evidence="2" type="ORF">A2731_03555</name>
</gene>
<protein>
    <recommendedName>
        <fullName evidence="1">Hemerythrin-like domain-containing protein</fullName>
    </recommendedName>
</protein>
<dbReference type="STRING" id="1797533.A2731_03555"/>